<dbReference type="InterPro" id="IPR040607">
    <property type="entry name" value="ALP_N"/>
</dbReference>
<organism evidence="3 4">
    <name type="scientific">Paenibacillus gansuensis</name>
    <dbReference type="NCBI Taxonomy" id="306542"/>
    <lineage>
        <taxon>Bacteria</taxon>
        <taxon>Bacillati</taxon>
        <taxon>Bacillota</taxon>
        <taxon>Bacilli</taxon>
        <taxon>Bacillales</taxon>
        <taxon>Paenibacillaceae</taxon>
        <taxon>Paenibacillus</taxon>
    </lineage>
</organism>
<dbReference type="EMBL" id="JBHUME010000009">
    <property type="protein sequence ID" value="MFD2613863.1"/>
    <property type="molecule type" value="Genomic_DNA"/>
</dbReference>
<keyword evidence="4" id="KW-1185">Reference proteome</keyword>
<accession>A0ABW5PFN6</accession>
<evidence type="ECO:0000313" key="4">
    <source>
        <dbReference type="Proteomes" id="UP001597541"/>
    </source>
</evidence>
<dbReference type="SUPFAM" id="SSF53067">
    <property type="entry name" value="Actin-like ATPase domain"/>
    <property type="match status" value="2"/>
</dbReference>
<dbReference type="Gene3D" id="3.30.420.40">
    <property type="match status" value="2"/>
</dbReference>
<reference evidence="4" key="1">
    <citation type="journal article" date="2019" name="Int. J. Syst. Evol. Microbiol.">
        <title>The Global Catalogue of Microorganisms (GCM) 10K type strain sequencing project: providing services to taxonomists for standard genome sequencing and annotation.</title>
        <authorList>
            <consortium name="The Broad Institute Genomics Platform"/>
            <consortium name="The Broad Institute Genome Sequencing Center for Infectious Disease"/>
            <person name="Wu L."/>
            <person name="Ma J."/>
        </authorList>
    </citation>
    <scope>NUCLEOTIDE SEQUENCE [LARGE SCALE GENOMIC DNA]</scope>
    <source>
        <strain evidence="4">KCTC 3950</strain>
    </source>
</reference>
<dbReference type="Pfam" id="PF17989">
    <property type="entry name" value="ALP_N"/>
    <property type="match status" value="1"/>
</dbReference>
<evidence type="ECO:0000259" key="1">
    <source>
        <dbReference type="Pfam" id="PF17989"/>
    </source>
</evidence>
<proteinExistence type="predicted"/>
<feature type="domain" description="Actin homologue MreB-like C-terminal" evidence="2">
    <location>
        <begin position="206"/>
        <end position="329"/>
    </location>
</feature>
<feature type="domain" description="Actin-like protein N-terminal" evidence="1">
    <location>
        <begin position="6"/>
        <end position="178"/>
    </location>
</feature>
<dbReference type="Pfam" id="PF21522">
    <property type="entry name" value="MreB-like_C"/>
    <property type="match status" value="1"/>
</dbReference>
<dbReference type="CDD" id="cd24023">
    <property type="entry name" value="ASKHA_NBD_ParM_Alp7A-like"/>
    <property type="match status" value="1"/>
</dbReference>
<protein>
    <recommendedName>
        <fullName evidence="5">Actin-like protein N-terminal domain-containing protein</fullName>
    </recommendedName>
</protein>
<evidence type="ECO:0000313" key="3">
    <source>
        <dbReference type="EMBL" id="MFD2613863.1"/>
    </source>
</evidence>
<evidence type="ECO:0000259" key="2">
    <source>
        <dbReference type="Pfam" id="PF21522"/>
    </source>
</evidence>
<comment type="caution">
    <text evidence="3">The sequence shown here is derived from an EMBL/GenBank/DDBJ whole genome shotgun (WGS) entry which is preliminary data.</text>
</comment>
<dbReference type="Proteomes" id="UP001597541">
    <property type="component" value="Unassembled WGS sequence"/>
</dbReference>
<dbReference type="InterPro" id="IPR049067">
    <property type="entry name" value="MreB-like_C"/>
</dbReference>
<dbReference type="RefSeq" id="WP_377604097.1">
    <property type="nucleotide sequence ID" value="NZ_JBHUME010000009.1"/>
</dbReference>
<sequence length="368" mass="40890">MAKLAGIDIGNDSIKVITDGSYKPLIVPNIITPGYDRPIFQEEDSALKALDVIVYSPALKQNNRRWFVGQLATELDDSYELEETDNKALSDQSLIVALTGLALAGISGSEGAAGGFAQADEVEFVVGTGLPVRTYAKYHESFEARLVGEHEVTFLTTPQLRNRKVKVRIRRAVVSIEGAAALFNLATHENLQVRDEEIYNGVIGVCEIGSLTTDLPVVNRMSIDNNFSYGEQMGMAVYLDAIIRDVEDTYQYSFASRAKLAARIRNRDYTIQRIGEGQVSIQPIVDMYFQRAAHRVAELIKKRWKKYPDIQCYYVLGGGAAALKPYLQEAAGTMKLRFMPESELQNMYGYLKVAKSRMNQAGYAEAVT</sequence>
<dbReference type="InterPro" id="IPR043129">
    <property type="entry name" value="ATPase_NBD"/>
</dbReference>
<gene>
    <name evidence="3" type="ORF">ACFSUF_15710</name>
</gene>
<evidence type="ECO:0008006" key="5">
    <source>
        <dbReference type="Google" id="ProtNLM"/>
    </source>
</evidence>
<name>A0ABW5PFN6_9BACL</name>